<feature type="region of interest" description="Disordered" evidence="1">
    <location>
        <begin position="276"/>
        <end position="303"/>
    </location>
</feature>
<sequence length="303" mass="33844">MKTKSIERKGVKKTVLMTTMVIGTSTLLSMGILQAATATEFKKTNTIPTNYANLVEDASQIVQNSFPEGYEQANYTIETIDLEYYRNQTPTGKDMSREETAEIGAQALWEVFDVNLEGQVIEMGYQQAVEGLPRSTWNADIWVGDDHSYHFSVDSVTGELFSIDSSRIVNSDTSIAFDAALDKNPQEFIMVARELAEQFNVVHGAVKSVEYNGQGYSDNDPTISFDIMGENGEVALMTLSRYDKELLGINYSASYKYTLEYNEELQKNLQKKVKEGEKFAPSIDENDTSTLKSIDLDGVGDRD</sequence>
<gene>
    <name evidence="2" type="ORF">SAMN04244570_3229</name>
</gene>
<dbReference type="EMBL" id="FUYJ01000007">
    <property type="protein sequence ID" value="SKB03643.1"/>
    <property type="molecule type" value="Genomic_DNA"/>
</dbReference>
<evidence type="ECO:0000256" key="1">
    <source>
        <dbReference type="SAM" id="MobiDB-lite"/>
    </source>
</evidence>
<dbReference type="AlphaFoldDB" id="A0A1T4YPM2"/>
<protein>
    <recommendedName>
        <fullName evidence="4">Peptidase propeptide and YPEB domain-containing protein</fullName>
    </recommendedName>
</protein>
<proteinExistence type="predicted"/>
<reference evidence="3" key="1">
    <citation type="submission" date="2017-02" db="EMBL/GenBank/DDBJ databases">
        <authorList>
            <person name="Varghese N."/>
            <person name="Submissions S."/>
        </authorList>
    </citation>
    <scope>NUCLEOTIDE SEQUENCE [LARGE SCALE GENOMIC DNA]</scope>
    <source>
        <strain evidence="3">DSM 23966</strain>
    </source>
</reference>
<evidence type="ECO:0000313" key="2">
    <source>
        <dbReference type="EMBL" id="SKB03643.1"/>
    </source>
</evidence>
<keyword evidence="3" id="KW-1185">Reference proteome</keyword>
<evidence type="ECO:0008006" key="4">
    <source>
        <dbReference type="Google" id="ProtNLM"/>
    </source>
</evidence>
<organism evidence="2 3">
    <name type="scientific">Sporosarcina newyorkensis</name>
    <dbReference type="NCBI Taxonomy" id="759851"/>
    <lineage>
        <taxon>Bacteria</taxon>
        <taxon>Bacillati</taxon>
        <taxon>Bacillota</taxon>
        <taxon>Bacilli</taxon>
        <taxon>Bacillales</taxon>
        <taxon>Caryophanaceae</taxon>
        <taxon>Sporosarcina</taxon>
    </lineage>
</organism>
<evidence type="ECO:0000313" key="3">
    <source>
        <dbReference type="Proteomes" id="UP000190042"/>
    </source>
</evidence>
<accession>A0A1T4YPM2</accession>
<name>A0A1T4YPM2_9BACL</name>
<dbReference type="RefSeq" id="WP_078818320.1">
    <property type="nucleotide sequence ID" value="NZ_FUYJ01000007.1"/>
</dbReference>
<dbReference type="Proteomes" id="UP000190042">
    <property type="component" value="Unassembled WGS sequence"/>
</dbReference>